<gene>
    <name evidence="1" type="ORF">AOC05_01720</name>
</gene>
<dbReference type="InterPro" id="IPR052341">
    <property type="entry name" value="LOG_family_nucleotidases"/>
</dbReference>
<dbReference type="PANTHER" id="PTHR43393:SF3">
    <property type="entry name" value="LYSINE DECARBOXYLASE-LIKE PROTEIN"/>
    <property type="match status" value="1"/>
</dbReference>
<dbReference type="GO" id="GO:0005829">
    <property type="term" value="C:cytosol"/>
    <property type="evidence" value="ECO:0007669"/>
    <property type="project" value="TreeGrafter"/>
</dbReference>
<evidence type="ECO:0000313" key="1">
    <source>
        <dbReference type="EMBL" id="ALE91367.1"/>
    </source>
</evidence>
<protein>
    <submittedName>
        <fullName evidence="1">Rossmann fold nucleotide-binding protein</fullName>
    </submittedName>
</protein>
<dbReference type="InterPro" id="IPR041164">
    <property type="entry name" value="LDcluster4"/>
</dbReference>
<organism evidence="1 2">
    <name type="scientific">Arthrobacter alpinus</name>
    <dbReference type="NCBI Taxonomy" id="656366"/>
    <lineage>
        <taxon>Bacteria</taxon>
        <taxon>Bacillati</taxon>
        <taxon>Actinomycetota</taxon>
        <taxon>Actinomycetes</taxon>
        <taxon>Micrococcales</taxon>
        <taxon>Micrococcaceae</taxon>
        <taxon>Arthrobacter</taxon>
    </lineage>
</organism>
<dbReference type="AlphaFoldDB" id="A0A0M4QDZ8"/>
<dbReference type="Gene3D" id="3.40.50.450">
    <property type="match status" value="1"/>
</dbReference>
<reference evidence="2" key="1">
    <citation type="submission" date="2015-09" db="EMBL/GenBank/DDBJ databases">
        <title>Complete genome of Arthrobacter alpinus strain R3.8.</title>
        <authorList>
            <person name="See-Too W.S."/>
            <person name="Chan K.G."/>
        </authorList>
    </citation>
    <scope>NUCLEOTIDE SEQUENCE [LARGE SCALE GENOMIC DNA]</scope>
    <source>
        <strain evidence="2">R3.8</strain>
    </source>
</reference>
<dbReference type="PANTHER" id="PTHR43393">
    <property type="entry name" value="CYTOKININ RIBOSIDE 5'-MONOPHOSPHATE PHOSPHORIBOHYDROLASE"/>
    <property type="match status" value="1"/>
</dbReference>
<proteinExistence type="predicted"/>
<dbReference type="Pfam" id="PF18306">
    <property type="entry name" value="LDcluster4"/>
    <property type="match status" value="1"/>
</dbReference>
<name>A0A0M4QDZ8_9MICC</name>
<keyword evidence="2" id="KW-1185">Reference proteome</keyword>
<dbReference type="SUPFAM" id="SSF102405">
    <property type="entry name" value="MCP/YpsA-like"/>
    <property type="match status" value="1"/>
</dbReference>
<dbReference type="RefSeq" id="WP_062005149.1">
    <property type="nucleotide sequence ID" value="NZ_CP012677.1"/>
</dbReference>
<dbReference type="Proteomes" id="UP000062833">
    <property type="component" value="Chromosome"/>
</dbReference>
<evidence type="ECO:0000313" key="2">
    <source>
        <dbReference type="Proteomes" id="UP000062833"/>
    </source>
</evidence>
<accession>A0A0M4QDZ8</accession>
<dbReference type="PATRIC" id="fig|656366.3.peg.387"/>
<dbReference type="EMBL" id="CP012677">
    <property type="protein sequence ID" value="ALE91367.1"/>
    <property type="molecule type" value="Genomic_DNA"/>
</dbReference>
<dbReference type="KEGG" id="aaq:AOC05_01720"/>
<sequence length="375" mass="39794">MNAPLAPRARTVDIEDVARFDVLLAEGAKSMHGWHFQAVDLRRRSQELGRLKASGAIFMGCLFEPGIEGLLRSRGALIFPTLPNIPFNAYRGHLYTGAELYAGIGDTEYEAVPDAQIYQWTLQAGASRALNATLATAMHDHAISDALDDFLTESEAAGTLVVGVMGGHAGARDSADYAQAAQLGRTLARQGFMVATGGGPGAMEAANLGAYLSLYDDAALDSALGTLAAVPGFRPSITRWARAAAAVLSQFPAGASTLGIPTWFYGHEPPNMFATHTAKYFANSIREAVLLERSTGGTIFMPGAAGTVQEIFQDACENYYAADTAVTPMVLVGRRHWESELPVRPLLQALAGGRTMAGHVHVVDSIEEACALLAK</sequence>